<dbReference type="InParanoid" id="A0A0D2B7J3"/>
<evidence type="ECO:0000256" key="1">
    <source>
        <dbReference type="SAM" id="Phobius"/>
    </source>
</evidence>
<dbReference type="Proteomes" id="UP000053259">
    <property type="component" value="Unassembled WGS sequence"/>
</dbReference>
<dbReference type="PANTHER" id="PTHR43272">
    <property type="entry name" value="LONG-CHAIN-FATTY-ACID--COA LIGASE"/>
    <property type="match status" value="1"/>
</dbReference>
<dbReference type="OrthoDB" id="4138492at2759"/>
<dbReference type="Gene3D" id="3.40.50.12780">
    <property type="entry name" value="N-terminal domain of ligase-like"/>
    <property type="match status" value="1"/>
</dbReference>
<dbReference type="EMBL" id="KN847533">
    <property type="protein sequence ID" value="KIW07224.1"/>
    <property type="molecule type" value="Genomic_DNA"/>
</dbReference>
<dbReference type="HOGENOM" id="CLU_022749_0_0_1"/>
<sequence length="575" mass="61729">MTNIVEQIDQQLADLLAGWNMYSTIIAVSIFGYLTYTVVNAEEPDTHPMLLQRQATASMVRKPGESAIYRSSDTPHGFPLRSGLNVKEPGAPAYAGGKDGDLRDIWRRVTGEIPLERPRGSSSVSLSEEAQGKIFTVFGKEEVTEHSIPDITKELTIIGSCIKKQGATRVAIYMPNSVEFLAALFACSFFGLSPVLIPFNQSHSKVIEQLAETKADALVAQAGSLPLEEVSKAYKSLKQVIWVVEKTSRHMDWTEVPKDVGDQMDVSMWHQLVRDHQDITSSAIPDIKSADLPNIVTIWLDKPGSAAQVVEFTHKNLVAGIGALLVSVPLRQRLSPSDLFLSADAWTSTYPLCWTLGALFSHCSVAITSVAGPGVSLALTTRCIAPTVIVASAESAERLHAENKASASGGLKGLAHSAQLSALDAGRMPSDSLFSRINSPHRVSLGTTPGKLRLLFISERAGAETPPLSSQDLSDLRIFTNARVVYALTAARVAGAVAQTSVYDYRRETGSRNKHSHFGAPLSSVELKVVDSGVHKTTDEGAKGEIVVAGPSVAGGEARLGVVGKFNDDCTIAYI</sequence>
<dbReference type="InterPro" id="IPR000873">
    <property type="entry name" value="AMP-dep_synth/lig_dom"/>
</dbReference>
<keyword evidence="1" id="KW-0472">Membrane</keyword>
<dbReference type="VEuPathDB" id="FungiDB:PV09_02082"/>
<dbReference type="PANTHER" id="PTHR43272:SF11">
    <property type="entry name" value="AMP-DEPENDENT SYNTHETASE_LIGASE DOMAIN-CONTAINING PROTEIN"/>
    <property type="match status" value="1"/>
</dbReference>
<reference evidence="3 4" key="1">
    <citation type="submission" date="2015-01" db="EMBL/GenBank/DDBJ databases">
        <title>The Genome Sequence of Ochroconis gallopava CBS43764.</title>
        <authorList>
            <consortium name="The Broad Institute Genomics Platform"/>
            <person name="Cuomo C."/>
            <person name="de Hoog S."/>
            <person name="Gorbushina A."/>
            <person name="Stielow B."/>
            <person name="Teixiera M."/>
            <person name="Abouelleil A."/>
            <person name="Chapman S.B."/>
            <person name="Priest M."/>
            <person name="Young S.K."/>
            <person name="Wortman J."/>
            <person name="Nusbaum C."/>
            <person name="Birren B."/>
        </authorList>
    </citation>
    <scope>NUCLEOTIDE SEQUENCE [LARGE SCALE GENOMIC DNA]</scope>
    <source>
        <strain evidence="3 4">CBS 43764</strain>
    </source>
</reference>
<feature type="transmembrane region" description="Helical" evidence="1">
    <location>
        <begin position="19"/>
        <end position="39"/>
    </location>
</feature>
<keyword evidence="1" id="KW-1133">Transmembrane helix</keyword>
<accession>A0A0D2B7J3</accession>
<dbReference type="AlphaFoldDB" id="A0A0D2B7J3"/>
<evidence type="ECO:0000313" key="4">
    <source>
        <dbReference type="Proteomes" id="UP000053259"/>
    </source>
</evidence>
<keyword evidence="1" id="KW-0812">Transmembrane</keyword>
<feature type="domain" description="AMP-dependent synthetase/ligase" evidence="2">
    <location>
        <begin position="310"/>
        <end position="556"/>
    </location>
</feature>
<name>A0A0D2B7J3_9PEZI</name>
<feature type="domain" description="AMP-dependent synthetase/ligase" evidence="2">
    <location>
        <begin position="166"/>
        <end position="260"/>
    </location>
</feature>
<protein>
    <recommendedName>
        <fullName evidence="2">AMP-dependent synthetase/ligase domain-containing protein</fullName>
    </recommendedName>
</protein>
<proteinExistence type="predicted"/>
<organism evidence="3 4">
    <name type="scientific">Verruconis gallopava</name>
    <dbReference type="NCBI Taxonomy" id="253628"/>
    <lineage>
        <taxon>Eukaryota</taxon>
        <taxon>Fungi</taxon>
        <taxon>Dikarya</taxon>
        <taxon>Ascomycota</taxon>
        <taxon>Pezizomycotina</taxon>
        <taxon>Dothideomycetes</taxon>
        <taxon>Pleosporomycetidae</taxon>
        <taxon>Venturiales</taxon>
        <taxon>Sympoventuriaceae</taxon>
        <taxon>Verruconis</taxon>
    </lineage>
</organism>
<dbReference type="InterPro" id="IPR042099">
    <property type="entry name" value="ANL_N_sf"/>
</dbReference>
<gene>
    <name evidence="3" type="ORF">PV09_02082</name>
</gene>
<evidence type="ECO:0000313" key="3">
    <source>
        <dbReference type="EMBL" id="KIW07224.1"/>
    </source>
</evidence>
<dbReference type="Pfam" id="PF00501">
    <property type="entry name" value="AMP-binding"/>
    <property type="match status" value="2"/>
</dbReference>
<feature type="transmembrane region" description="Helical" evidence="1">
    <location>
        <begin position="178"/>
        <end position="199"/>
    </location>
</feature>
<dbReference type="RefSeq" id="XP_016217093.1">
    <property type="nucleotide sequence ID" value="XM_016355077.1"/>
</dbReference>
<dbReference type="GeneID" id="27310055"/>
<dbReference type="SUPFAM" id="SSF56801">
    <property type="entry name" value="Acetyl-CoA synthetase-like"/>
    <property type="match status" value="1"/>
</dbReference>
<dbReference type="FunCoup" id="A0A0D2B7J3">
    <property type="interactions" value="29"/>
</dbReference>
<dbReference type="GO" id="GO:0016020">
    <property type="term" value="C:membrane"/>
    <property type="evidence" value="ECO:0007669"/>
    <property type="project" value="TreeGrafter"/>
</dbReference>
<keyword evidence="4" id="KW-1185">Reference proteome</keyword>
<dbReference type="STRING" id="253628.A0A0D2B7J3"/>
<evidence type="ECO:0000259" key="2">
    <source>
        <dbReference type="Pfam" id="PF00501"/>
    </source>
</evidence>
<dbReference type="GO" id="GO:0004467">
    <property type="term" value="F:long-chain fatty acid-CoA ligase activity"/>
    <property type="evidence" value="ECO:0007669"/>
    <property type="project" value="TreeGrafter"/>
</dbReference>
<dbReference type="GO" id="GO:0005783">
    <property type="term" value="C:endoplasmic reticulum"/>
    <property type="evidence" value="ECO:0007669"/>
    <property type="project" value="TreeGrafter"/>
</dbReference>